<dbReference type="EMBL" id="CAJFDH010000002">
    <property type="protein sequence ID" value="CAD5211584.1"/>
    <property type="molecule type" value="Genomic_DNA"/>
</dbReference>
<feature type="region of interest" description="Disordered" evidence="6">
    <location>
        <begin position="199"/>
        <end position="253"/>
    </location>
</feature>
<keyword evidence="2 7" id="KW-0732">Signal</keyword>
<evidence type="ECO:0000313" key="9">
    <source>
        <dbReference type="EMBL" id="CAD5211584.1"/>
    </source>
</evidence>
<dbReference type="GO" id="GO:0008061">
    <property type="term" value="F:chitin binding"/>
    <property type="evidence" value="ECO:0007669"/>
    <property type="project" value="UniProtKB-KW"/>
</dbReference>
<dbReference type="Gene3D" id="3.20.20.80">
    <property type="entry name" value="Glycosidases"/>
    <property type="match status" value="3"/>
</dbReference>
<evidence type="ECO:0000259" key="8">
    <source>
        <dbReference type="PROSITE" id="PS50940"/>
    </source>
</evidence>
<keyword evidence="10" id="KW-1185">Reference proteome</keyword>
<feature type="domain" description="Chitin-binding type-2" evidence="8">
    <location>
        <begin position="293"/>
        <end position="347"/>
    </location>
</feature>
<accession>A0A811K8B4</accession>
<dbReference type="Gene3D" id="2.170.140.10">
    <property type="entry name" value="Chitin binding domain"/>
    <property type="match status" value="2"/>
</dbReference>
<dbReference type="Pfam" id="PF01607">
    <property type="entry name" value="CBM_14"/>
    <property type="match status" value="4"/>
</dbReference>
<dbReference type="SMART" id="SM00494">
    <property type="entry name" value="ChtBD2"/>
    <property type="match status" value="5"/>
</dbReference>
<feature type="region of interest" description="Disordered" evidence="6">
    <location>
        <begin position="507"/>
        <end position="542"/>
    </location>
</feature>
<feature type="domain" description="Chitin-binding type-2" evidence="8">
    <location>
        <begin position="48"/>
        <end position="101"/>
    </location>
</feature>
<dbReference type="InterPro" id="IPR002557">
    <property type="entry name" value="Chitin-bd_dom"/>
</dbReference>
<keyword evidence="5" id="KW-0325">Glycoprotein</keyword>
<evidence type="ECO:0000256" key="2">
    <source>
        <dbReference type="ARBA" id="ARBA00022729"/>
    </source>
</evidence>
<evidence type="ECO:0000256" key="1">
    <source>
        <dbReference type="ARBA" id="ARBA00022669"/>
    </source>
</evidence>
<dbReference type="PANTHER" id="PTHR23301">
    <property type="entry name" value="CHITIN BINDING PERITROPHIN-A"/>
    <property type="match status" value="1"/>
</dbReference>
<dbReference type="EMBL" id="CAJFCW020000002">
    <property type="protein sequence ID" value="CAG9093841.1"/>
    <property type="molecule type" value="Genomic_DNA"/>
</dbReference>
<feature type="compositionally biased region" description="Pro residues" evidence="6">
    <location>
        <begin position="221"/>
        <end position="248"/>
    </location>
</feature>
<feature type="chain" id="PRO_5036220880" description="Chitin-binding type-2 domain-containing protein" evidence="7">
    <location>
        <begin position="18"/>
        <end position="641"/>
    </location>
</feature>
<evidence type="ECO:0000313" key="10">
    <source>
        <dbReference type="Proteomes" id="UP000614601"/>
    </source>
</evidence>
<dbReference type="PROSITE" id="PS50940">
    <property type="entry name" value="CHIT_BIND_II"/>
    <property type="match status" value="4"/>
</dbReference>
<name>A0A811K8B4_9BILA</name>
<protein>
    <recommendedName>
        <fullName evidence="8">Chitin-binding type-2 domain-containing protein</fullName>
    </recommendedName>
</protein>
<dbReference type="SUPFAM" id="SSF57625">
    <property type="entry name" value="Invertebrate chitin-binding proteins"/>
    <property type="match status" value="5"/>
</dbReference>
<feature type="compositionally biased region" description="Pro residues" evidence="6">
    <location>
        <begin position="199"/>
        <end position="213"/>
    </location>
</feature>
<dbReference type="GO" id="GO:0005576">
    <property type="term" value="C:extracellular region"/>
    <property type="evidence" value="ECO:0007669"/>
    <property type="project" value="InterPro"/>
</dbReference>
<evidence type="ECO:0000256" key="5">
    <source>
        <dbReference type="ARBA" id="ARBA00023180"/>
    </source>
</evidence>
<dbReference type="PANTHER" id="PTHR23301:SF0">
    <property type="entry name" value="CHITIN-BINDING TYPE-2 DOMAIN-CONTAINING PROTEIN-RELATED"/>
    <property type="match status" value="1"/>
</dbReference>
<feature type="signal peptide" evidence="7">
    <location>
        <begin position="1"/>
        <end position="17"/>
    </location>
</feature>
<dbReference type="OrthoDB" id="5914859at2759"/>
<dbReference type="Proteomes" id="UP000614601">
    <property type="component" value="Unassembled WGS sequence"/>
</dbReference>
<dbReference type="Proteomes" id="UP000783686">
    <property type="component" value="Unassembled WGS sequence"/>
</dbReference>
<evidence type="ECO:0000256" key="3">
    <source>
        <dbReference type="ARBA" id="ARBA00022737"/>
    </source>
</evidence>
<feature type="domain" description="Chitin-binding type-2" evidence="8">
    <location>
        <begin position="442"/>
        <end position="498"/>
    </location>
</feature>
<reference evidence="9" key="1">
    <citation type="submission" date="2020-09" db="EMBL/GenBank/DDBJ databases">
        <authorList>
            <person name="Kikuchi T."/>
        </authorList>
    </citation>
    <scope>NUCLEOTIDE SEQUENCE</scope>
    <source>
        <strain evidence="9">SH1</strain>
    </source>
</reference>
<keyword evidence="1" id="KW-0147">Chitin-binding</keyword>
<evidence type="ECO:0000256" key="7">
    <source>
        <dbReference type="SAM" id="SignalP"/>
    </source>
</evidence>
<proteinExistence type="predicted"/>
<dbReference type="AlphaFoldDB" id="A0A811K8B4"/>
<comment type="caution">
    <text evidence="9">The sequence shown here is derived from an EMBL/GenBank/DDBJ whole genome shotgun (WGS) entry which is preliminary data.</text>
</comment>
<sequence length="641" mass="65589">MILQGTVLTVLVVFGSALYVPPYGAPPQASTVAPAPVNVAPTTTPKPEYDCSNKNGYYTQQACGPVYYYCSGGHTFKQVCPPGTGYDVVEHVCEYLSLCGKPRTTTTAAPAPVNVQPTTTPSTECVGRPDGIYERGTCQNSYLHCANGNAYPLACPAQLAYFNGTCIYVGDCLSPSTTTAAPAPVNVAPVPAFNPYAPPSPPPPAPVTAPPAPVNVQSPAPQNPYAPAAPAPVTAPPAPVNVQPPAPAPVTAAPAPVAVQPQSPYGQAPVTPVTAPPAPVNVQPATTTVAPVNFDCTGRQNGQYSNAWCGQQFFVCYNGVAYAENCPTGTGFDVANNQCEWLAECGKPKTTTAAPVTAPPAPVNVQPPAPQSPYGAPVTAAPVAPVAPVTAPPAPVNVQPPAPQSSYRAPVTVAPAPVNVAPQTAAPVAPVTVAPTTAAPVNFDCSTKTDGYYGQGCNGQYFSCAAGSAYVFACPGSLKFSSQASQCDYPQNIPECGGQLPTTTAAPAPVNVAPSQPAQQSYSPSSAQPSPVQPSPVQTAPVNVVPASPSNTVAPVDDDNLCANLANGVYGRRCSRHYFVCSANKTYQFTCPQGFAYDPETSQCAPKGQVRVCAALTSTTTAAPAPVNVAPQQPFNPYAGY</sequence>
<gene>
    <name evidence="9" type="ORF">BOKJ2_LOCUS3767</name>
</gene>
<evidence type="ECO:0000256" key="4">
    <source>
        <dbReference type="ARBA" id="ARBA00023157"/>
    </source>
</evidence>
<evidence type="ECO:0000256" key="6">
    <source>
        <dbReference type="SAM" id="MobiDB-lite"/>
    </source>
</evidence>
<dbReference type="InterPro" id="IPR036508">
    <property type="entry name" value="Chitin-bd_dom_sf"/>
</dbReference>
<feature type="domain" description="Chitin-binding type-2" evidence="8">
    <location>
        <begin position="559"/>
        <end position="615"/>
    </location>
</feature>
<keyword evidence="4" id="KW-1015">Disulfide bond</keyword>
<keyword evidence="3" id="KW-0677">Repeat</keyword>
<dbReference type="InterPro" id="IPR051940">
    <property type="entry name" value="Chitin_bind-dev_reg"/>
</dbReference>
<organism evidence="9 10">
    <name type="scientific">Bursaphelenchus okinawaensis</name>
    <dbReference type="NCBI Taxonomy" id="465554"/>
    <lineage>
        <taxon>Eukaryota</taxon>
        <taxon>Metazoa</taxon>
        <taxon>Ecdysozoa</taxon>
        <taxon>Nematoda</taxon>
        <taxon>Chromadorea</taxon>
        <taxon>Rhabditida</taxon>
        <taxon>Tylenchina</taxon>
        <taxon>Tylenchomorpha</taxon>
        <taxon>Aphelenchoidea</taxon>
        <taxon>Aphelenchoididae</taxon>
        <taxon>Bursaphelenchus</taxon>
    </lineage>
</organism>